<feature type="compositionally biased region" description="Polar residues" evidence="8">
    <location>
        <begin position="11"/>
        <end position="35"/>
    </location>
</feature>
<dbReference type="SMART" id="SM00714">
    <property type="entry name" value="LITAF"/>
    <property type="match status" value="1"/>
</dbReference>
<feature type="region of interest" description="Disordered" evidence="8">
    <location>
        <begin position="1"/>
        <end position="60"/>
    </location>
</feature>
<dbReference type="PROSITE" id="PS51837">
    <property type="entry name" value="LITAF"/>
    <property type="match status" value="1"/>
</dbReference>
<keyword evidence="7" id="KW-0472">Membrane</keyword>
<reference evidence="10 11" key="1">
    <citation type="journal article" date="2007" name="Nature">
        <title>Evolution of genes and genomes on the Drosophila phylogeny.</title>
        <authorList>
            <consortium name="Drosophila 12 Genomes Consortium"/>
            <person name="Clark A.G."/>
            <person name="Eisen M.B."/>
            <person name="Smith D.R."/>
            <person name="Bergman C.M."/>
            <person name="Oliver B."/>
            <person name="Markow T.A."/>
            <person name="Kaufman T.C."/>
            <person name="Kellis M."/>
            <person name="Gelbart W."/>
            <person name="Iyer V.N."/>
            <person name="Pollard D.A."/>
            <person name="Sackton T.B."/>
            <person name="Larracuente A.M."/>
            <person name="Singh N.D."/>
            <person name="Abad J.P."/>
            <person name="Abt D.N."/>
            <person name="Adryan B."/>
            <person name="Aguade M."/>
            <person name="Akashi H."/>
            <person name="Anderson W.W."/>
            <person name="Aquadro C.F."/>
            <person name="Ardell D.H."/>
            <person name="Arguello R."/>
            <person name="Artieri C.G."/>
            <person name="Barbash D.A."/>
            <person name="Barker D."/>
            <person name="Barsanti P."/>
            <person name="Batterham P."/>
            <person name="Batzoglou S."/>
            <person name="Begun D."/>
            <person name="Bhutkar A."/>
            <person name="Blanco E."/>
            <person name="Bosak S.A."/>
            <person name="Bradley R.K."/>
            <person name="Brand A.D."/>
            <person name="Brent M.R."/>
            <person name="Brooks A.N."/>
            <person name="Brown R.H."/>
            <person name="Butlin R.K."/>
            <person name="Caggese C."/>
            <person name="Calvi B.R."/>
            <person name="Bernardo de Carvalho A."/>
            <person name="Caspi A."/>
            <person name="Castrezana S."/>
            <person name="Celniker S.E."/>
            <person name="Chang J.L."/>
            <person name="Chapple C."/>
            <person name="Chatterji S."/>
            <person name="Chinwalla A."/>
            <person name="Civetta A."/>
            <person name="Clifton S.W."/>
            <person name="Comeron J.M."/>
            <person name="Costello J.C."/>
            <person name="Coyne J.A."/>
            <person name="Daub J."/>
            <person name="David R.G."/>
            <person name="Delcher A.L."/>
            <person name="Delehaunty K."/>
            <person name="Do C.B."/>
            <person name="Ebling H."/>
            <person name="Edwards K."/>
            <person name="Eickbush T."/>
            <person name="Evans J.D."/>
            <person name="Filipski A."/>
            <person name="Findeiss S."/>
            <person name="Freyhult E."/>
            <person name="Fulton L."/>
            <person name="Fulton R."/>
            <person name="Garcia A.C."/>
            <person name="Gardiner A."/>
            <person name="Garfield D.A."/>
            <person name="Garvin B.E."/>
            <person name="Gibson G."/>
            <person name="Gilbert D."/>
            <person name="Gnerre S."/>
            <person name="Godfrey J."/>
            <person name="Good R."/>
            <person name="Gotea V."/>
            <person name="Gravely B."/>
            <person name="Greenberg A.J."/>
            <person name="Griffiths-Jones S."/>
            <person name="Gross S."/>
            <person name="Guigo R."/>
            <person name="Gustafson E.A."/>
            <person name="Haerty W."/>
            <person name="Hahn M.W."/>
            <person name="Halligan D.L."/>
            <person name="Halpern A.L."/>
            <person name="Halter G.M."/>
            <person name="Han M.V."/>
            <person name="Heger A."/>
            <person name="Hillier L."/>
            <person name="Hinrichs A.S."/>
            <person name="Holmes I."/>
            <person name="Hoskins R.A."/>
            <person name="Hubisz M.J."/>
            <person name="Hultmark D."/>
            <person name="Huntley M.A."/>
            <person name="Jaffe D.B."/>
            <person name="Jagadeeshan S."/>
            <person name="Jeck W.R."/>
            <person name="Johnson J."/>
            <person name="Jones C.D."/>
            <person name="Jordan W.C."/>
            <person name="Karpen G.H."/>
            <person name="Kataoka E."/>
            <person name="Keightley P.D."/>
            <person name="Kheradpour P."/>
            <person name="Kirkness E.F."/>
            <person name="Koerich L.B."/>
            <person name="Kristiansen K."/>
            <person name="Kudrna D."/>
            <person name="Kulathinal R.J."/>
            <person name="Kumar S."/>
            <person name="Kwok R."/>
            <person name="Lander E."/>
            <person name="Langley C.H."/>
            <person name="Lapoint R."/>
            <person name="Lazzaro B.P."/>
            <person name="Lee S.J."/>
            <person name="Levesque L."/>
            <person name="Li R."/>
            <person name="Lin C.F."/>
            <person name="Lin M.F."/>
            <person name="Lindblad-Toh K."/>
            <person name="Llopart A."/>
            <person name="Long M."/>
            <person name="Low L."/>
            <person name="Lozovsky E."/>
            <person name="Lu J."/>
            <person name="Luo M."/>
            <person name="Machado C.A."/>
            <person name="Makalowski W."/>
            <person name="Marzo M."/>
            <person name="Matsuda M."/>
            <person name="Matzkin L."/>
            <person name="McAllister B."/>
            <person name="McBride C.S."/>
            <person name="McKernan B."/>
            <person name="McKernan K."/>
            <person name="Mendez-Lago M."/>
            <person name="Minx P."/>
            <person name="Mollenhauer M.U."/>
            <person name="Montooth K."/>
            <person name="Mount S.M."/>
            <person name="Mu X."/>
            <person name="Myers E."/>
            <person name="Negre B."/>
            <person name="Newfeld S."/>
            <person name="Nielsen R."/>
            <person name="Noor M.A."/>
            <person name="O'Grady P."/>
            <person name="Pachter L."/>
            <person name="Papaceit M."/>
            <person name="Parisi M.J."/>
            <person name="Parisi M."/>
            <person name="Parts L."/>
            <person name="Pedersen J.S."/>
            <person name="Pesole G."/>
            <person name="Phillippy A.M."/>
            <person name="Ponting C.P."/>
            <person name="Pop M."/>
            <person name="Porcelli D."/>
            <person name="Powell J.R."/>
            <person name="Prohaska S."/>
            <person name="Pruitt K."/>
            <person name="Puig M."/>
            <person name="Quesneville H."/>
            <person name="Ram K.R."/>
            <person name="Rand D."/>
            <person name="Rasmussen M.D."/>
            <person name="Reed L.K."/>
            <person name="Reenan R."/>
            <person name="Reily A."/>
            <person name="Remington K.A."/>
            <person name="Rieger T.T."/>
            <person name="Ritchie M.G."/>
            <person name="Robin C."/>
            <person name="Rogers Y.H."/>
            <person name="Rohde C."/>
            <person name="Rozas J."/>
            <person name="Rubenfield M.J."/>
            <person name="Ruiz A."/>
            <person name="Russo S."/>
            <person name="Salzberg S.L."/>
            <person name="Sanchez-Gracia A."/>
            <person name="Saranga D.J."/>
            <person name="Sato H."/>
            <person name="Schaeffer S.W."/>
            <person name="Schatz M.C."/>
            <person name="Schlenke T."/>
            <person name="Schwartz R."/>
            <person name="Segarra C."/>
            <person name="Singh R.S."/>
            <person name="Sirot L."/>
            <person name="Sirota M."/>
            <person name="Sisneros N.B."/>
            <person name="Smith C.D."/>
            <person name="Smith T.F."/>
            <person name="Spieth J."/>
            <person name="Stage D.E."/>
            <person name="Stark A."/>
            <person name="Stephan W."/>
            <person name="Strausberg R.L."/>
            <person name="Strempel S."/>
            <person name="Sturgill D."/>
            <person name="Sutton G."/>
            <person name="Sutton G.G."/>
            <person name="Tao W."/>
            <person name="Teichmann S."/>
            <person name="Tobari Y.N."/>
            <person name="Tomimura Y."/>
            <person name="Tsolas J.M."/>
            <person name="Valente V.L."/>
            <person name="Venter E."/>
            <person name="Venter J.C."/>
            <person name="Vicario S."/>
            <person name="Vieira F.G."/>
            <person name="Vilella A.J."/>
            <person name="Villasante A."/>
            <person name="Walenz B."/>
            <person name="Wang J."/>
            <person name="Wasserman M."/>
            <person name="Watts T."/>
            <person name="Wilson D."/>
            <person name="Wilson R.K."/>
            <person name="Wing R.A."/>
            <person name="Wolfner M.F."/>
            <person name="Wong A."/>
            <person name="Wong G.K."/>
            <person name="Wu C.I."/>
            <person name="Wu G."/>
            <person name="Yamamoto D."/>
            <person name="Yang H.P."/>
            <person name="Yang S.P."/>
            <person name="Yorke J.A."/>
            <person name="Yoshida K."/>
            <person name="Zdobnov E."/>
            <person name="Zhang P."/>
            <person name="Zhang Y."/>
            <person name="Zimin A.V."/>
            <person name="Baldwin J."/>
            <person name="Abdouelleil A."/>
            <person name="Abdulkadir J."/>
            <person name="Abebe A."/>
            <person name="Abera B."/>
            <person name="Abreu J."/>
            <person name="Acer S.C."/>
            <person name="Aftuck L."/>
            <person name="Alexander A."/>
            <person name="An P."/>
            <person name="Anderson E."/>
            <person name="Anderson S."/>
            <person name="Arachi H."/>
            <person name="Azer M."/>
            <person name="Bachantsang P."/>
            <person name="Barry A."/>
            <person name="Bayul T."/>
            <person name="Berlin A."/>
            <person name="Bessette D."/>
            <person name="Bloom T."/>
            <person name="Blye J."/>
            <person name="Boguslavskiy L."/>
            <person name="Bonnet C."/>
            <person name="Boukhgalter B."/>
            <person name="Bourzgui I."/>
            <person name="Brown A."/>
            <person name="Cahill P."/>
            <person name="Channer S."/>
            <person name="Cheshatsang Y."/>
            <person name="Chuda L."/>
            <person name="Citroen M."/>
            <person name="Collymore A."/>
            <person name="Cooke P."/>
            <person name="Costello M."/>
            <person name="D'Aco K."/>
            <person name="Daza R."/>
            <person name="De Haan G."/>
            <person name="DeGray S."/>
            <person name="DeMaso C."/>
            <person name="Dhargay N."/>
            <person name="Dooley K."/>
            <person name="Dooley E."/>
            <person name="Doricent M."/>
            <person name="Dorje P."/>
            <person name="Dorjee K."/>
            <person name="Dupes A."/>
            <person name="Elong R."/>
            <person name="Falk J."/>
            <person name="Farina A."/>
            <person name="Faro S."/>
            <person name="Ferguson D."/>
            <person name="Fisher S."/>
            <person name="Foley C.D."/>
            <person name="Franke A."/>
            <person name="Friedrich D."/>
            <person name="Gadbois L."/>
            <person name="Gearin G."/>
            <person name="Gearin C.R."/>
            <person name="Giannoukos G."/>
            <person name="Goode T."/>
            <person name="Graham J."/>
            <person name="Grandbois E."/>
            <person name="Grewal S."/>
            <person name="Gyaltsen K."/>
            <person name="Hafez N."/>
            <person name="Hagos B."/>
            <person name="Hall J."/>
            <person name="Henson C."/>
            <person name="Hollinger A."/>
            <person name="Honan T."/>
            <person name="Huard M.D."/>
            <person name="Hughes L."/>
            <person name="Hurhula B."/>
            <person name="Husby M.E."/>
            <person name="Kamat A."/>
            <person name="Kanga B."/>
            <person name="Kashin S."/>
            <person name="Khazanovich D."/>
            <person name="Kisner P."/>
            <person name="Lance K."/>
            <person name="Lara M."/>
            <person name="Lee W."/>
            <person name="Lennon N."/>
            <person name="Letendre F."/>
            <person name="LeVine R."/>
            <person name="Lipovsky A."/>
            <person name="Liu X."/>
            <person name="Liu J."/>
            <person name="Liu S."/>
            <person name="Lokyitsang T."/>
            <person name="Lokyitsang Y."/>
            <person name="Lubonja R."/>
            <person name="Lui A."/>
            <person name="MacDonald P."/>
            <person name="Magnisalis V."/>
            <person name="Maru K."/>
            <person name="Matthews C."/>
            <person name="McCusker W."/>
            <person name="McDonough S."/>
            <person name="Mehta T."/>
            <person name="Meldrim J."/>
            <person name="Meneus L."/>
            <person name="Mihai O."/>
            <person name="Mihalev A."/>
            <person name="Mihova T."/>
            <person name="Mittelman R."/>
            <person name="Mlenga V."/>
            <person name="Montmayeur A."/>
            <person name="Mulrain L."/>
            <person name="Navidi A."/>
            <person name="Naylor J."/>
            <person name="Negash T."/>
            <person name="Nguyen T."/>
            <person name="Nguyen N."/>
            <person name="Nicol R."/>
            <person name="Norbu C."/>
            <person name="Norbu N."/>
            <person name="Novod N."/>
            <person name="O'Neill B."/>
            <person name="Osman S."/>
            <person name="Markiewicz E."/>
            <person name="Oyono O.L."/>
            <person name="Patti C."/>
            <person name="Phunkhang P."/>
            <person name="Pierre F."/>
            <person name="Priest M."/>
            <person name="Raghuraman S."/>
            <person name="Rege F."/>
            <person name="Reyes R."/>
            <person name="Rise C."/>
            <person name="Rogov P."/>
            <person name="Ross K."/>
            <person name="Ryan E."/>
            <person name="Settipalli S."/>
            <person name="Shea T."/>
            <person name="Sherpa N."/>
            <person name="Shi L."/>
            <person name="Shih D."/>
            <person name="Sparrow T."/>
            <person name="Spaulding J."/>
            <person name="Stalker J."/>
            <person name="Stange-Thomann N."/>
            <person name="Stavropoulos S."/>
            <person name="Stone C."/>
            <person name="Strader C."/>
            <person name="Tesfaye S."/>
            <person name="Thomson T."/>
            <person name="Thoulutsang Y."/>
            <person name="Thoulutsang D."/>
            <person name="Topham K."/>
            <person name="Topping I."/>
            <person name="Tsamla T."/>
            <person name="Vassiliev H."/>
            <person name="Vo A."/>
            <person name="Wangchuk T."/>
            <person name="Wangdi T."/>
            <person name="Weiand M."/>
            <person name="Wilkinson J."/>
            <person name="Wilson A."/>
            <person name="Yadav S."/>
            <person name="Young G."/>
            <person name="Yu Q."/>
            <person name="Zembek L."/>
            <person name="Zhong D."/>
            <person name="Zimmer A."/>
            <person name="Zwirko Z."/>
            <person name="Jaffe D.B."/>
            <person name="Alvarez P."/>
            <person name="Brockman W."/>
            <person name="Butler J."/>
            <person name="Chin C."/>
            <person name="Gnerre S."/>
            <person name="Grabherr M."/>
            <person name="Kleber M."/>
            <person name="Mauceli E."/>
            <person name="MacCallum I."/>
        </authorList>
    </citation>
    <scope>NUCLEOTIDE SEQUENCE [LARGE SCALE GENOMIC DNA]</scope>
    <source>
        <strain evidence="11">Tucson 15287-2541.00</strain>
    </source>
</reference>
<dbReference type="PhylomeDB" id="B4J443"/>
<dbReference type="PANTHER" id="PTHR23292">
    <property type="entry name" value="LIPOPOLYSACCHARIDE-INDUCED TUMOR NECROSIS FACTOR-ALPHA FACTOR"/>
    <property type="match status" value="1"/>
</dbReference>
<evidence type="ECO:0000259" key="9">
    <source>
        <dbReference type="PROSITE" id="PS51837"/>
    </source>
</evidence>
<comment type="similarity">
    <text evidence="4">Belongs to the CDIP1/LITAF family.</text>
</comment>
<sequence>MEKTDPPPYTQQPMPQEQTLPPIASTQPPISVTPAQTYQPYPGGPTQPPLYPPMAQQSGPTTVVIHTTHTRPLVPVGTDPQFLRCPFCQNDVVTTIHKAPTLTTHMWAMGLCLIGKMSTPVGPKPSNVVCPNCHQQVVTRTEAKATTKTHIIALILCLTCCWPCACCLYCTDCARNMDHYCPSCKAFVGHYER</sequence>
<dbReference type="PANTHER" id="PTHR23292:SF14">
    <property type="entry name" value="FI16615P1-RELATED"/>
    <property type="match status" value="1"/>
</dbReference>
<keyword evidence="11" id="KW-1185">Reference proteome</keyword>
<feature type="compositionally biased region" description="Pro residues" evidence="8">
    <location>
        <begin position="42"/>
        <end position="52"/>
    </location>
</feature>
<dbReference type="HOGENOM" id="CLU_095549_4_2_1"/>
<comment type="subcellular location">
    <subcellularLocation>
        <location evidence="2">Endosome membrane</location>
        <topology evidence="2">Peripheral membrane protein</topology>
    </subcellularLocation>
    <subcellularLocation>
        <location evidence="1">Late endosome membrane</location>
    </subcellularLocation>
    <subcellularLocation>
        <location evidence="3">Lysosome membrane</location>
        <topology evidence="3">Peripheral membrane protein</topology>
        <orientation evidence="3">Cytoplasmic side</orientation>
    </subcellularLocation>
</comment>
<evidence type="ECO:0000256" key="4">
    <source>
        <dbReference type="ARBA" id="ARBA00005975"/>
    </source>
</evidence>
<accession>B4J443</accession>
<evidence type="ECO:0000256" key="2">
    <source>
        <dbReference type="ARBA" id="ARBA00004481"/>
    </source>
</evidence>
<dbReference type="Pfam" id="PF10601">
    <property type="entry name" value="zf-LITAF-like"/>
    <property type="match status" value="2"/>
</dbReference>
<name>B4J443_DROGR</name>
<keyword evidence="5" id="KW-0479">Metal-binding</keyword>
<dbReference type="InterPro" id="IPR037519">
    <property type="entry name" value="LITAF_fam"/>
</dbReference>
<evidence type="ECO:0000313" key="11">
    <source>
        <dbReference type="Proteomes" id="UP000001070"/>
    </source>
</evidence>
<evidence type="ECO:0000256" key="8">
    <source>
        <dbReference type="SAM" id="MobiDB-lite"/>
    </source>
</evidence>
<dbReference type="GO" id="GO:0008270">
    <property type="term" value="F:zinc ion binding"/>
    <property type="evidence" value="ECO:0007669"/>
    <property type="project" value="TreeGrafter"/>
</dbReference>
<evidence type="ECO:0000313" key="10">
    <source>
        <dbReference type="EMBL" id="EDW02649.1"/>
    </source>
</evidence>
<evidence type="ECO:0000256" key="1">
    <source>
        <dbReference type="ARBA" id="ARBA00004414"/>
    </source>
</evidence>
<feature type="compositionally biased region" description="Pro residues" evidence="8">
    <location>
        <begin position="1"/>
        <end position="10"/>
    </location>
</feature>
<feature type="domain" description="LITAF" evidence="9">
    <location>
        <begin position="109"/>
        <end position="193"/>
    </location>
</feature>
<dbReference type="OrthoDB" id="5599753at2759"/>
<evidence type="ECO:0000256" key="6">
    <source>
        <dbReference type="ARBA" id="ARBA00022833"/>
    </source>
</evidence>
<evidence type="ECO:0000256" key="3">
    <source>
        <dbReference type="ARBA" id="ARBA00004630"/>
    </source>
</evidence>
<dbReference type="OMA" id="GVQQYPQ"/>
<dbReference type="GO" id="GO:0031902">
    <property type="term" value="C:late endosome membrane"/>
    <property type="evidence" value="ECO:0007669"/>
    <property type="project" value="UniProtKB-SubCell"/>
</dbReference>
<proteinExistence type="inferred from homology"/>
<dbReference type="STRING" id="7222.B4J443"/>
<dbReference type="EMBL" id="CH916367">
    <property type="protein sequence ID" value="EDW02649.1"/>
    <property type="molecule type" value="Genomic_DNA"/>
</dbReference>
<protein>
    <submittedName>
        <fullName evidence="10">GH19763</fullName>
    </submittedName>
</protein>
<evidence type="ECO:0000256" key="5">
    <source>
        <dbReference type="ARBA" id="ARBA00022723"/>
    </source>
</evidence>
<gene>
    <name evidence="10" type="primary">Dgri\GH19763</name>
    <name evidence="10" type="ORF">Dgri_GH19763</name>
</gene>
<dbReference type="Proteomes" id="UP000001070">
    <property type="component" value="Unassembled WGS sequence"/>
</dbReference>
<dbReference type="eggNOG" id="ENOG502TCF5">
    <property type="taxonomic scope" value="Eukaryota"/>
</dbReference>
<organism evidence="11">
    <name type="scientific">Drosophila grimshawi</name>
    <name type="common">Hawaiian fruit fly</name>
    <name type="synonym">Idiomyia grimshawi</name>
    <dbReference type="NCBI Taxonomy" id="7222"/>
    <lineage>
        <taxon>Eukaryota</taxon>
        <taxon>Metazoa</taxon>
        <taxon>Ecdysozoa</taxon>
        <taxon>Arthropoda</taxon>
        <taxon>Hexapoda</taxon>
        <taxon>Insecta</taxon>
        <taxon>Pterygota</taxon>
        <taxon>Neoptera</taxon>
        <taxon>Endopterygota</taxon>
        <taxon>Diptera</taxon>
        <taxon>Brachycera</taxon>
        <taxon>Muscomorpha</taxon>
        <taxon>Ephydroidea</taxon>
        <taxon>Drosophilidae</taxon>
        <taxon>Drosophila</taxon>
        <taxon>Hawaiian Drosophila</taxon>
    </lineage>
</organism>
<keyword evidence="6" id="KW-0862">Zinc</keyword>
<dbReference type="InParanoid" id="B4J443"/>
<dbReference type="InterPro" id="IPR006629">
    <property type="entry name" value="LITAF"/>
</dbReference>
<dbReference type="AlphaFoldDB" id="B4J443"/>
<dbReference type="GO" id="GO:0005765">
    <property type="term" value="C:lysosomal membrane"/>
    <property type="evidence" value="ECO:0007669"/>
    <property type="project" value="UniProtKB-SubCell"/>
</dbReference>
<evidence type="ECO:0000256" key="7">
    <source>
        <dbReference type="ARBA" id="ARBA00023136"/>
    </source>
</evidence>